<feature type="transmembrane region" description="Helical" evidence="1">
    <location>
        <begin position="7"/>
        <end position="27"/>
    </location>
</feature>
<keyword evidence="1" id="KW-1133">Transmembrane helix</keyword>
<feature type="transmembrane region" description="Helical" evidence="1">
    <location>
        <begin position="33"/>
        <end position="54"/>
    </location>
</feature>
<comment type="caution">
    <text evidence="2">The sequence shown here is derived from an EMBL/GenBank/DDBJ whole genome shotgun (WGS) entry which is preliminary data.</text>
</comment>
<dbReference type="OrthoDB" id="2881636at2"/>
<evidence type="ECO:0000313" key="3">
    <source>
        <dbReference type="Proteomes" id="UP000324517"/>
    </source>
</evidence>
<feature type="transmembrane region" description="Helical" evidence="1">
    <location>
        <begin position="66"/>
        <end position="85"/>
    </location>
</feature>
<dbReference type="EMBL" id="VTET01000001">
    <property type="protein sequence ID" value="TYS74300.1"/>
    <property type="molecule type" value="Genomic_DNA"/>
</dbReference>
<keyword evidence="1" id="KW-0472">Membrane</keyword>
<organism evidence="2 3">
    <name type="scientific">Sutcliffiella horikoshii</name>
    <dbReference type="NCBI Taxonomy" id="79883"/>
    <lineage>
        <taxon>Bacteria</taxon>
        <taxon>Bacillati</taxon>
        <taxon>Bacillota</taxon>
        <taxon>Bacilli</taxon>
        <taxon>Bacillales</taxon>
        <taxon>Bacillaceae</taxon>
        <taxon>Sutcliffiella</taxon>
    </lineage>
</organism>
<proteinExistence type="predicted"/>
<evidence type="ECO:0000256" key="1">
    <source>
        <dbReference type="SAM" id="Phobius"/>
    </source>
</evidence>
<gene>
    <name evidence="2" type="ORF">FZC75_00915</name>
</gene>
<evidence type="ECO:0000313" key="2">
    <source>
        <dbReference type="EMBL" id="TYS74300.1"/>
    </source>
</evidence>
<accession>A0A5D4TES3</accession>
<sequence>MTKSNKFFLYTLVATLLEFGIIVWLNSHFFKGVFDLSIIIPVMTVRVVVVYNYTKGKLKKQWEKKAIGLFFCVPIILFLIGKPTYTFEQAKQLVYESHDISTIVEYKEESYRNTVPIYTEEIRFFINNRDYHYEADNRFFLVNPRTGEVIEMKQPYWH</sequence>
<name>A0A5D4TES3_9BACI</name>
<keyword evidence="1" id="KW-0812">Transmembrane</keyword>
<reference evidence="2 3" key="1">
    <citation type="submission" date="2019-08" db="EMBL/GenBank/DDBJ databases">
        <title>Bacillus genomes from the desert of Cuatro Cienegas, Coahuila.</title>
        <authorList>
            <person name="Olmedo-Alvarez G."/>
        </authorList>
    </citation>
    <scope>NUCLEOTIDE SEQUENCE [LARGE SCALE GENOMIC DNA]</scope>
    <source>
        <strain evidence="2 3">CH98b_3T</strain>
    </source>
</reference>
<dbReference type="RefSeq" id="WP_148978125.1">
    <property type="nucleotide sequence ID" value="NZ_JBNILM010000001.1"/>
</dbReference>
<protein>
    <submittedName>
        <fullName evidence="2">Uncharacterized protein</fullName>
    </submittedName>
</protein>
<dbReference type="AlphaFoldDB" id="A0A5D4TES3"/>
<dbReference type="Proteomes" id="UP000324517">
    <property type="component" value="Unassembled WGS sequence"/>
</dbReference>